<evidence type="ECO:0000256" key="1">
    <source>
        <dbReference type="SAM" id="Phobius"/>
    </source>
</evidence>
<reference evidence="3" key="1">
    <citation type="journal article" date="2019" name="Int. J. Syst. Evol. Microbiol.">
        <title>The Global Catalogue of Microorganisms (GCM) 10K type strain sequencing project: providing services to taxonomists for standard genome sequencing and annotation.</title>
        <authorList>
            <consortium name="The Broad Institute Genomics Platform"/>
            <consortium name="The Broad Institute Genome Sequencing Center for Infectious Disease"/>
            <person name="Wu L."/>
            <person name="Ma J."/>
        </authorList>
    </citation>
    <scope>NUCLEOTIDE SEQUENCE [LARGE SCALE GENOMIC DNA]</scope>
    <source>
        <strain evidence="3">KCTC 52925</strain>
    </source>
</reference>
<protein>
    <submittedName>
        <fullName evidence="2">Uncharacterized protein</fullName>
    </submittedName>
</protein>
<keyword evidence="1" id="KW-1133">Transmembrane helix</keyword>
<dbReference type="InterPro" id="IPR058512">
    <property type="entry name" value="DUF8199"/>
</dbReference>
<name>A0ABW5X1R7_9FLAO</name>
<accession>A0ABW5X1R7</accession>
<keyword evidence="3" id="KW-1185">Reference proteome</keyword>
<sequence>MDFSQKHITLKNKSLTKVFFLRILSIFLSLGVLFATMSFSVNTHYCCNELVATSFFIKAKNCNYKIPDKRPKICVINEAACCQDKFIAKTGREDLKKVDYIVNLYPFALSNTSIYPYNIDLFEGLQQKNAQFIHYSPPLISKDILILHETFLI</sequence>
<dbReference type="EMBL" id="JBHUOJ010000012">
    <property type="protein sequence ID" value="MFD2833031.1"/>
    <property type="molecule type" value="Genomic_DNA"/>
</dbReference>
<dbReference type="RefSeq" id="WP_251741327.1">
    <property type="nucleotide sequence ID" value="NZ_JBHUOJ010000012.1"/>
</dbReference>
<dbReference type="Proteomes" id="UP001597438">
    <property type="component" value="Unassembled WGS sequence"/>
</dbReference>
<dbReference type="Pfam" id="PF26622">
    <property type="entry name" value="DUF8199"/>
    <property type="match status" value="1"/>
</dbReference>
<dbReference type="NCBIfam" id="NF047658">
    <property type="entry name" value="HYC_CC_PP"/>
    <property type="match status" value="1"/>
</dbReference>
<dbReference type="InterPro" id="IPR058060">
    <property type="entry name" value="HYC_CC_PP"/>
</dbReference>
<keyword evidence="1" id="KW-0472">Membrane</keyword>
<evidence type="ECO:0000313" key="2">
    <source>
        <dbReference type="EMBL" id="MFD2833031.1"/>
    </source>
</evidence>
<organism evidence="2 3">
    <name type="scientific">Christiangramia antarctica</name>
    <dbReference type="NCBI Taxonomy" id="2058158"/>
    <lineage>
        <taxon>Bacteria</taxon>
        <taxon>Pseudomonadati</taxon>
        <taxon>Bacteroidota</taxon>
        <taxon>Flavobacteriia</taxon>
        <taxon>Flavobacteriales</taxon>
        <taxon>Flavobacteriaceae</taxon>
        <taxon>Christiangramia</taxon>
    </lineage>
</organism>
<comment type="caution">
    <text evidence="2">The sequence shown here is derived from an EMBL/GenBank/DDBJ whole genome shotgun (WGS) entry which is preliminary data.</text>
</comment>
<keyword evidence="1" id="KW-0812">Transmembrane</keyword>
<proteinExistence type="predicted"/>
<feature type="transmembrane region" description="Helical" evidence="1">
    <location>
        <begin position="20"/>
        <end position="41"/>
    </location>
</feature>
<evidence type="ECO:0000313" key="3">
    <source>
        <dbReference type="Proteomes" id="UP001597438"/>
    </source>
</evidence>
<gene>
    <name evidence="2" type="ORF">ACFSYS_06995</name>
</gene>